<name>A0A9Q3VT04_9ACTN</name>
<comment type="caution">
    <text evidence="1">The sequence shown here is derived from an EMBL/GenBank/DDBJ whole genome shotgun (WGS) entry which is preliminary data.</text>
</comment>
<reference evidence="1" key="1">
    <citation type="submission" date="2021-12" db="EMBL/GenBank/DDBJ databases">
        <authorList>
            <person name="Lee J.-H."/>
            <person name="Kim S.-B."/>
        </authorList>
    </citation>
    <scope>NUCLEOTIDE SEQUENCE</scope>
    <source>
        <strain evidence="1">NR30</strain>
    </source>
</reference>
<sequence>MIGIVGGAVALILAIVAVIAMLGSAAKNTGFPEARFTLSVPKTLLNGRYELAQDLSGSAGQKVVDEADGSWDAKVDGAAVGQYTLAGDASAGQIVVSGMYGRFKEPDLSRNNMMKGAGEGEGAEVAVAPEDFHPDGSDGITVTCEVLTKTQLGREMTVPVCAWTDANTGASVGQITTATMTQDPSEVDLDKAAATTLQVRSEMRKAIE</sequence>
<dbReference type="EMBL" id="JAJSBI010000019">
    <property type="protein sequence ID" value="MCD9878049.1"/>
    <property type="molecule type" value="Genomic_DNA"/>
</dbReference>
<proteinExistence type="predicted"/>
<gene>
    <name evidence="1" type="ORF">LJ657_31410</name>
</gene>
<dbReference type="Proteomes" id="UP001108029">
    <property type="component" value="Unassembled WGS sequence"/>
</dbReference>
<evidence type="ECO:0000313" key="1">
    <source>
        <dbReference type="EMBL" id="MCD9878049.1"/>
    </source>
</evidence>
<keyword evidence="2" id="KW-1185">Reference proteome</keyword>
<evidence type="ECO:0000313" key="2">
    <source>
        <dbReference type="Proteomes" id="UP001108029"/>
    </source>
</evidence>
<accession>A0A9Q3VT04</accession>
<organism evidence="1 2">
    <name type="scientific">Streptomyces guryensis</name>
    <dbReference type="NCBI Taxonomy" id="2886947"/>
    <lineage>
        <taxon>Bacteria</taxon>
        <taxon>Bacillati</taxon>
        <taxon>Actinomycetota</taxon>
        <taxon>Actinomycetes</taxon>
        <taxon>Kitasatosporales</taxon>
        <taxon>Streptomycetaceae</taxon>
        <taxon>Streptomyces</taxon>
    </lineage>
</organism>
<protein>
    <submittedName>
        <fullName evidence="1">Uncharacterized protein</fullName>
    </submittedName>
</protein>
<dbReference type="AlphaFoldDB" id="A0A9Q3VT04"/>
<dbReference type="RefSeq" id="WP_232652232.1">
    <property type="nucleotide sequence ID" value="NZ_JAJSBI010000019.1"/>
</dbReference>